<keyword evidence="1" id="KW-0732">Signal</keyword>
<feature type="chain" id="PRO_5025633457" evidence="1">
    <location>
        <begin position="19"/>
        <end position="125"/>
    </location>
</feature>
<dbReference type="AlphaFoldDB" id="A0A6A5UU91"/>
<dbReference type="EMBL" id="ML976722">
    <property type="protein sequence ID" value="KAF1968278.1"/>
    <property type="molecule type" value="Genomic_DNA"/>
</dbReference>
<proteinExistence type="predicted"/>
<sequence>MKLLTLLTALCATAFAAALPTEDQGGNIPGAYVQLSLSYEAACGKPGQTLIADHNCMVFPAGVQTLHVEKVVGGGVRYNSLRVYRNANCHGFGDIEPAFGCAGNNFSKCICSIVDAYQSVRLVVD</sequence>
<protein>
    <submittedName>
        <fullName evidence="2">Uncharacterized protein</fullName>
    </submittedName>
</protein>
<evidence type="ECO:0000313" key="3">
    <source>
        <dbReference type="Proteomes" id="UP000800036"/>
    </source>
</evidence>
<evidence type="ECO:0000256" key="1">
    <source>
        <dbReference type="SAM" id="SignalP"/>
    </source>
</evidence>
<gene>
    <name evidence="2" type="ORF">BU23DRAFT_267649</name>
</gene>
<reference evidence="2" key="1">
    <citation type="journal article" date="2020" name="Stud. Mycol.">
        <title>101 Dothideomycetes genomes: a test case for predicting lifestyles and emergence of pathogens.</title>
        <authorList>
            <person name="Haridas S."/>
            <person name="Albert R."/>
            <person name="Binder M."/>
            <person name="Bloem J."/>
            <person name="Labutti K."/>
            <person name="Salamov A."/>
            <person name="Andreopoulos B."/>
            <person name="Baker S."/>
            <person name="Barry K."/>
            <person name="Bills G."/>
            <person name="Bluhm B."/>
            <person name="Cannon C."/>
            <person name="Castanera R."/>
            <person name="Culley D."/>
            <person name="Daum C."/>
            <person name="Ezra D."/>
            <person name="Gonzalez J."/>
            <person name="Henrissat B."/>
            <person name="Kuo A."/>
            <person name="Liang C."/>
            <person name="Lipzen A."/>
            <person name="Lutzoni F."/>
            <person name="Magnuson J."/>
            <person name="Mondo S."/>
            <person name="Nolan M."/>
            <person name="Ohm R."/>
            <person name="Pangilinan J."/>
            <person name="Park H.-J."/>
            <person name="Ramirez L."/>
            <person name="Alfaro M."/>
            <person name="Sun H."/>
            <person name="Tritt A."/>
            <person name="Yoshinaga Y."/>
            <person name="Zwiers L.-H."/>
            <person name="Turgeon B."/>
            <person name="Goodwin S."/>
            <person name="Spatafora J."/>
            <person name="Crous P."/>
            <person name="Grigoriev I."/>
        </authorList>
    </citation>
    <scope>NUCLEOTIDE SEQUENCE</scope>
    <source>
        <strain evidence="2">CBS 107.79</strain>
    </source>
</reference>
<evidence type="ECO:0000313" key="2">
    <source>
        <dbReference type="EMBL" id="KAF1968278.1"/>
    </source>
</evidence>
<feature type="signal peptide" evidence="1">
    <location>
        <begin position="1"/>
        <end position="18"/>
    </location>
</feature>
<organism evidence="2 3">
    <name type="scientific">Bimuria novae-zelandiae CBS 107.79</name>
    <dbReference type="NCBI Taxonomy" id="1447943"/>
    <lineage>
        <taxon>Eukaryota</taxon>
        <taxon>Fungi</taxon>
        <taxon>Dikarya</taxon>
        <taxon>Ascomycota</taxon>
        <taxon>Pezizomycotina</taxon>
        <taxon>Dothideomycetes</taxon>
        <taxon>Pleosporomycetidae</taxon>
        <taxon>Pleosporales</taxon>
        <taxon>Massarineae</taxon>
        <taxon>Didymosphaeriaceae</taxon>
        <taxon>Bimuria</taxon>
    </lineage>
</organism>
<keyword evidence="3" id="KW-1185">Reference proteome</keyword>
<accession>A0A6A5UU91</accession>
<dbReference type="Proteomes" id="UP000800036">
    <property type="component" value="Unassembled WGS sequence"/>
</dbReference>
<name>A0A6A5UU91_9PLEO</name>